<organism evidence="2 3">
    <name type="scientific">Herpetosiphon geysericola</name>
    <dbReference type="NCBI Taxonomy" id="70996"/>
    <lineage>
        <taxon>Bacteria</taxon>
        <taxon>Bacillati</taxon>
        <taxon>Chloroflexota</taxon>
        <taxon>Chloroflexia</taxon>
        <taxon>Herpetosiphonales</taxon>
        <taxon>Herpetosiphonaceae</taxon>
        <taxon>Herpetosiphon</taxon>
    </lineage>
</organism>
<dbReference type="STRING" id="70996.SE18_02920"/>
<sequence length="80" mass="8910">MSDTAQGFVAIIATLRVIALAQATAYATRPNGNGLEDNKLRTRSDHGDEKCQQVPHVFILQKLTNLTKKPLPNWEGLEFF</sequence>
<dbReference type="Proteomes" id="UP000050277">
    <property type="component" value="Unassembled WGS sequence"/>
</dbReference>
<accession>A0A0P6Z2E9</accession>
<comment type="caution">
    <text evidence="2">The sequence shown here is derived from an EMBL/GenBank/DDBJ whole genome shotgun (WGS) entry which is preliminary data.</text>
</comment>
<dbReference type="AlphaFoldDB" id="A0A0P6Z2E9"/>
<evidence type="ECO:0000313" key="2">
    <source>
        <dbReference type="EMBL" id="KPL91385.1"/>
    </source>
</evidence>
<feature type="region of interest" description="Disordered" evidence="1">
    <location>
        <begin position="29"/>
        <end position="48"/>
    </location>
</feature>
<evidence type="ECO:0000313" key="3">
    <source>
        <dbReference type="Proteomes" id="UP000050277"/>
    </source>
</evidence>
<dbReference type="EMBL" id="LGKP01000006">
    <property type="protein sequence ID" value="KPL91385.1"/>
    <property type="molecule type" value="Genomic_DNA"/>
</dbReference>
<keyword evidence="3" id="KW-1185">Reference proteome</keyword>
<protein>
    <submittedName>
        <fullName evidence="2">Uncharacterized protein</fullName>
    </submittedName>
</protein>
<gene>
    <name evidence="2" type="ORF">SE18_02920</name>
</gene>
<feature type="compositionally biased region" description="Basic and acidic residues" evidence="1">
    <location>
        <begin position="36"/>
        <end position="48"/>
    </location>
</feature>
<evidence type="ECO:0000256" key="1">
    <source>
        <dbReference type="SAM" id="MobiDB-lite"/>
    </source>
</evidence>
<reference evidence="2 3" key="1">
    <citation type="submission" date="2015-07" db="EMBL/GenBank/DDBJ databases">
        <title>Whole genome sequence of Herpetosiphon geysericola DSM 7119.</title>
        <authorList>
            <person name="Hemp J."/>
            <person name="Ward L.M."/>
            <person name="Pace L.A."/>
            <person name="Fischer W.W."/>
        </authorList>
    </citation>
    <scope>NUCLEOTIDE SEQUENCE [LARGE SCALE GENOMIC DNA]</scope>
    <source>
        <strain evidence="2 3">DSM 7119</strain>
    </source>
</reference>
<name>A0A0P6Z2E9_9CHLR</name>
<proteinExistence type="predicted"/>